<comment type="caution">
    <text evidence="1">The sequence shown here is derived from an EMBL/GenBank/DDBJ whole genome shotgun (WGS) entry which is preliminary data.</text>
</comment>
<gene>
    <name evidence="1" type="ORF">CLV84_3490</name>
</gene>
<protein>
    <submittedName>
        <fullName evidence="1">Uncharacterized protein</fullName>
    </submittedName>
</protein>
<reference evidence="1 2" key="1">
    <citation type="submission" date="2018-02" db="EMBL/GenBank/DDBJ databases">
        <title>Genomic Encyclopedia of Archaeal and Bacterial Type Strains, Phase II (KMG-II): from individual species to whole genera.</title>
        <authorList>
            <person name="Goeker M."/>
        </authorList>
    </citation>
    <scope>NUCLEOTIDE SEQUENCE [LARGE SCALE GENOMIC DNA]</scope>
    <source>
        <strain evidence="1 2">DSM 29526</strain>
    </source>
</reference>
<sequence>MGSATSPQGQSLLVLDDLNYNQERGTPVRFLRKWETV</sequence>
<dbReference type="EMBL" id="PTJC01000006">
    <property type="protein sequence ID" value="PPK86557.1"/>
    <property type="molecule type" value="Genomic_DNA"/>
</dbReference>
<accession>A0A2S6I5W9</accession>
<proteinExistence type="predicted"/>
<name>A0A2S6I5W9_9BACT</name>
<dbReference type="AlphaFoldDB" id="A0A2S6I5W9"/>
<keyword evidence="2" id="KW-1185">Reference proteome</keyword>
<organism evidence="1 2">
    <name type="scientific">Neolewinella xylanilytica</name>
    <dbReference type="NCBI Taxonomy" id="1514080"/>
    <lineage>
        <taxon>Bacteria</taxon>
        <taxon>Pseudomonadati</taxon>
        <taxon>Bacteroidota</taxon>
        <taxon>Saprospiria</taxon>
        <taxon>Saprospirales</taxon>
        <taxon>Lewinellaceae</taxon>
        <taxon>Neolewinella</taxon>
    </lineage>
</organism>
<evidence type="ECO:0000313" key="2">
    <source>
        <dbReference type="Proteomes" id="UP000237662"/>
    </source>
</evidence>
<evidence type="ECO:0000313" key="1">
    <source>
        <dbReference type="EMBL" id="PPK86557.1"/>
    </source>
</evidence>
<dbReference type="Proteomes" id="UP000237662">
    <property type="component" value="Unassembled WGS sequence"/>
</dbReference>